<dbReference type="Proteomes" id="UP000044071">
    <property type="component" value="Unassembled WGS sequence"/>
</dbReference>
<accession>A0A078KS36</accession>
<dbReference type="InterPro" id="IPR023393">
    <property type="entry name" value="START-like_dom_sf"/>
</dbReference>
<dbReference type="OrthoDB" id="287565at2"/>
<dbReference type="SUPFAM" id="SSF55961">
    <property type="entry name" value="Bet v1-like"/>
    <property type="match status" value="1"/>
</dbReference>
<protein>
    <recommendedName>
        <fullName evidence="2">Activator of Hsp90 ATPase homologue 1/2-like C-terminal domain-containing protein</fullName>
    </recommendedName>
</protein>
<reference evidence="3 4" key="1">
    <citation type="submission" date="2014-06" db="EMBL/GenBank/DDBJ databases">
        <authorList>
            <person name="Urmite Genomes Urmite Genomes"/>
        </authorList>
    </citation>
    <scope>NUCLEOTIDE SEQUENCE [LARGE SCALE GENOMIC DNA]</scope>
</reference>
<dbReference type="InterPro" id="IPR013538">
    <property type="entry name" value="ASHA1/2-like_C"/>
</dbReference>
<evidence type="ECO:0000313" key="4">
    <source>
        <dbReference type="Proteomes" id="UP000044071"/>
    </source>
</evidence>
<comment type="similarity">
    <text evidence="1">Belongs to the AHA1 family.</text>
</comment>
<evidence type="ECO:0000313" key="3">
    <source>
        <dbReference type="EMBL" id="CDZ77270.1"/>
    </source>
</evidence>
<dbReference type="Pfam" id="PF08327">
    <property type="entry name" value="AHSA1"/>
    <property type="match status" value="1"/>
</dbReference>
<evidence type="ECO:0000256" key="1">
    <source>
        <dbReference type="ARBA" id="ARBA00006817"/>
    </source>
</evidence>
<dbReference type="eggNOG" id="COG3832">
    <property type="taxonomic scope" value="Bacteria"/>
</dbReference>
<dbReference type="AlphaFoldDB" id="A0A078KS36"/>
<evidence type="ECO:0000259" key="2">
    <source>
        <dbReference type="Pfam" id="PF08327"/>
    </source>
</evidence>
<dbReference type="STRING" id="1034943.BN59_01552"/>
<sequence length="140" mass="15831">MSTISHDRIINASCATVFKALTTAQGLRSWFTRQIQGSGQLGTDWILSFEDHPSFDWKIVSIDNEKSVIWKCIEGPGHSQGTEARFQLKASSNSQCTLTISHQGWNKDDPKFARCVDIWRTLMQHLQVYCETGIASPVYH</sequence>
<organism evidence="3 4">
    <name type="scientific">Legionella massiliensis</name>
    <dbReference type="NCBI Taxonomy" id="1034943"/>
    <lineage>
        <taxon>Bacteria</taxon>
        <taxon>Pseudomonadati</taxon>
        <taxon>Pseudomonadota</taxon>
        <taxon>Gammaproteobacteria</taxon>
        <taxon>Legionellales</taxon>
        <taxon>Legionellaceae</taxon>
        <taxon>Legionella</taxon>
    </lineage>
</organism>
<dbReference type="CDD" id="cd07814">
    <property type="entry name" value="SRPBCC_CalC_Aha1-like"/>
    <property type="match status" value="1"/>
</dbReference>
<name>A0A078KS36_9GAMM</name>
<feature type="domain" description="Activator of Hsp90 ATPase homologue 1/2-like C-terminal" evidence="2">
    <location>
        <begin position="11"/>
        <end position="130"/>
    </location>
</feature>
<keyword evidence="4" id="KW-1185">Reference proteome</keyword>
<dbReference type="EMBL" id="CCSB01000002">
    <property type="protein sequence ID" value="CDZ77270.1"/>
    <property type="molecule type" value="Genomic_DNA"/>
</dbReference>
<dbReference type="Gene3D" id="3.30.530.20">
    <property type="match status" value="1"/>
</dbReference>
<dbReference type="RefSeq" id="WP_043873844.1">
    <property type="nucleotide sequence ID" value="NZ_CCVW01000002.1"/>
</dbReference>
<proteinExistence type="inferred from homology"/>
<gene>
    <name evidence="3" type="ORF">BN59_01552</name>
</gene>